<sequence>MNKERGAFLTPSEFILTLVSSMLGVGILYIPNGLIKYAKQDAWISCIIGAVYPIYMLLIAKYLSSKFPEDNILNISKKCFGRFFGTIFNILFVSYFLFILSSEMAGFANVFKTYVTNFLNLFKIISISLLATAYIAYKGIKPMGRLNVVLFYLTAILILIPSGSLVNGTILNIMPIFKVKIMDLLKASRETAFFYTGFEVVFLIYPFLRKKEGFLKYGLISIIFLMLLYVWTVFLTICYLGIEISPKYLWPVLGLTDAINIPVVNSFRFIFMSLWALIILKCMSTYYYSIIQGTSQIITKVSKERITVVLYPIILGLALLYGNTTERREITGKLIPIYVLFNLFFITITAFAVKMKRLDVREKRECK</sequence>
<feature type="transmembrane region" description="Helical" evidence="8">
    <location>
        <begin position="220"/>
        <end position="242"/>
    </location>
</feature>
<evidence type="ECO:0000256" key="6">
    <source>
        <dbReference type="ARBA" id="ARBA00022989"/>
    </source>
</evidence>
<evidence type="ECO:0000313" key="10">
    <source>
        <dbReference type="Proteomes" id="UP000596739"/>
    </source>
</evidence>
<gene>
    <name evidence="9" type="ORF">JHL18_12735</name>
</gene>
<evidence type="ECO:0000256" key="4">
    <source>
        <dbReference type="ARBA" id="ARBA00022544"/>
    </source>
</evidence>
<keyword evidence="3" id="KW-0813">Transport</keyword>
<keyword evidence="5 8" id="KW-0812">Transmembrane</keyword>
<reference evidence="10" key="1">
    <citation type="submission" date="2021-01" db="EMBL/GenBank/DDBJ databases">
        <title>Genome public.</title>
        <authorList>
            <person name="Liu C."/>
            <person name="Sun Q."/>
        </authorList>
    </citation>
    <scope>NUCLEOTIDE SEQUENCE [LARGE SCALE GENOMIC DNA]</scope>
    <source>
        <strain evidence="10">YIM B02505</strain>
    </source>
</reference>
<comment type="caution">
    <text evidence="9">The sequence shown here is derived from an EMBL/GenBank/DDBJ whole genome shotgun (WGS) entry which is preliminary data.</text>
</comment>
<keyword evidence="7 8" id="KW-0472">Membrane</keyword>
<dbReference type="RefSeq" id="WP_200269722.1">
    <property type="nucleotide sequence ID" value="NZ_JAENHN010000037.1"/>
</dbReference>
<feature type="transmembrane region" description="Helical" evidence="8">
    <location>
        <begin position="262"/>
        <end position="284"/>
    </location>
</feature>
<dbReference type="InterPro" id="IPR004761">
    <property type="entry name" value="Spore_GerAB"/>
</dbReference>
<evidence type="ECO:0000256" key="2">
    <source>
        <dbReference type="ARBA" id="ARBA00007998"/>
    </source>
</evidence>
<dbReference type="Gene3D" id="1.20.1740.10">
    <property type="entry name" value="Amino acid/polyamine transporter I"/>
    <property type="match status" value="1"/>
</dbReference>
<evidence type="ECO:0000256" key="5">
    <source>
        <dbReference type="ARBA" id="ARBA00022692"/>
    </source>
</evidence>
<evidence type="ECO:0000256" key="3">
    <source>
        <dbReference type="ARBA" id="ARBA00022448"/>
    </source>
</evidence>
<dbReference type="EMBL" id="JAENHN010000037">
    <property type="protein sequence ID" value="MBK1811487.1"/>
    <property type="molecule type" value="Genomic_DNA"/>
</dbReference>
<dbReference type="Pfam" id="PF03845">
    <property type="entry name" value="Spore_permease"/>
    <property type="match status" value="1"/>
</dbReference>
<proteinExistence type="inferred from homology"/>
<feature type="transmembrane region" description="Helical" evidence="8">
    <location>
        <begin position="80"/>
        <end position="98"/>
    </location>
</feature>
<protein>
    <submittedName>
        <fullName evidence="9">GerAB/ArcD/ProY family transporter</fullName>
    </submittedName>
</protein>
<organism evidence="9 10">
    <name type="scientific">Clostridium yunnanense</name>
    <dbReference type="NCBI Taxonomy" id="2800325"/>
    <lineage>
        <taxon>Bacteria</taxon>
        <taxon>Bacillati</taxon>
        <taxon>Bacillota</taxon>
        <taxon>Clostridia</taxon>
        <taxon>Eubacteriales</taxon>
        <taxon>Clostridiaceae</taxon>
        <taxon>Clostridium</taxon>
    </lineage>
</organism>
<feature type="transmembrane region" description="Helical" evidence="8">
    <location>
        <begin position="191"/>
        <end position="208"/>
    </location>
</feature>
<dbReference type="NCBIfam" id="TIGR00912">
    <property type="entry name" value="2A0309"/>
    <property type="match status" value="1"/>
</dbReference>
<evidence type="ECO:0000256" key="1">
    <source>
        <dbReference type="ARBA" id="ARBA00004141"/>
    </source>
</evidence>
<feature type="transmembrane region" description="Helical" evidence="8">
    <location>
        <begin position="42"/>
        <end position="60"/>
    </location>
</feature>
<feature type="transmembrane region" description="Helical" evidence="8">
    <location>
        <begin position="334"/>
        <end position="353"/>
    </location>
</feature>
<feature type="transmembrane region" description="Helical" evidence="8">
    <location>
        <begin position="12"/>
        <end position="30"/>
    </location>
</feature>
<feature type="transmembrane region" description="Helical" evidence="8">
    <location>
        <begin position="118"/>
        <end position="137"/>
    </location>
</feature>
<keyword evidence="4" id="KW-0309">Germination</keyword>
<feature type="transmembrane region" description="Helical" evidence="8">
    <location>
        <begin position="149"/>
        <end position="171"/>
    </location>
</feature>
<comment type="subcellular location">
    <subcellularLocation>
        <location evidence="1">Membrane</location>
        <topology evidence="1">Multi-pass membrane protein</topology>
    </subcellularLocation>
</comment>
<dbReference type="PANTHER" id="PTHR34975">
    <property type="entry name" value="SPORE GERMINATION PROTEIN A2"/>
    <property type="match status" value="1"/>
</dbReference>
<keyword evidence="10" id="KW-1185">Reference proteome</keyword>
<dbReference type="PANTHER" id="PTHR34975:SF2">
    <property type="entry name" value="SPORE GERMINATION PROTEIN A2"/>
    <property type="match status" value="1"/>
</dbReference>
<evidence type="ECO:0000256" key="8">
    <source>
        <dbReference type="SAM" id="Phobius"/>
    </source>
</evidence>
<dbReference type="Proteomes" id="UP000596739">
    <property type="component" value="Unassembled WGS sequence"/>
</dbReference>
<feature type="transmembrane region" description="Helical" evidence="8">
    <location>
        <begin position="305"/>
        <end position="322"/>
    </location>
</feature>
<keyword evidence="6 8" id="KW-1133">Transmembrane helix</keyword>
<comment type="similarity">
    <text evidence="2">Belongs to the amino acid-polyamine-organocation (APC) superfamily. Spore germination protein (SGP) (TC 2.A.3.9) family.</text>
</comment>
<accession>A0ABS1EQ52</accession>
<name>A0ABS1EQ52_9CLOT</name>
<evidence type="ECO:0000256" key="7">
    <source>
        <dbReference type="ARBA" id="ARBA00023136"/>
    </source>
</evidence>
<evidence type="ECO:0000313" key="9">
    <source>
        <dbReference type="EMBL" id="MBK1811487.1"/>
    </source>
</evidence>